<evidence type="ECO:0008006" key="3">
    <source>
        <dbReference type="Google" id="ProtNLM"/>
    </source>
</evidence>
<protein>
    <recommendedName>
        <fullName evidence="3">Lipoprotein</fullName>
    </recommendedName>
</protein>
<dbReference type="AlphaFoldDB" id="A0A7T3V5C1"/>
<accession>A0A7T3V5C1</accession>
<dbReference type="KEGG" id="tper:IWA51_02295"/>
<evidence type="ECO:0000313" key="2">
    <source>
        <dbReference type="Proteomes" id="UP000595224"/>
    </source>
</evidence>
<dbReference type="EMBL" id="CP064936">
    <property type="protein sequence ID" value="QQA01467.1"/>
    <property type="molecule type" value="Genomic_DNA"/>
</dbReference>
<sequence length="774" mass="86312">MKKNCNLIFLGLLGCIVVFTTSCSFQSNLYKNELNITDISENTTYSEIISQGFMGGSLIYNSSDNALGQLKEGVTVAIRLSNADRREVDDSEAVFKECNDSAVYGLIIIDKINTKSISFESKLFNFDGSILFQKEVLLNENENADLNDDGHPDIKYSMSNLKRDGYEQSMFLSFLSSQEELNITMYSVLKEQYPGKNYPNGIVGINNDNRFIVQKYTNTETAERSVISGIYKGDFVIDNLKNKYQRVINNKYARYARSVNDEDLEDLDEDLALDNEVFYFTDKDFAFSTPDDFLNVLPKEITDLYKEYSGIDKANKILEEPELMKIIDNTQGSILPSDEKEDIFNQFGLLSQEEVVQINRVFLEKNFPVSCPQRVTVSNVITEVLPLSSVVFTSADAVEDIIDDASHCASDAIVSIDRNASASFIGCKSVEEYEIREAALEKDYSKYKSLFKINDFEIPVKKISNDDKTVNAKTSLLLKNSLISIGLKGSFSSTWGSVKSSLGAAAFFKVNADVGIKLYSDYNKSFDETFEGIKEETSEATIKTGREIKLPLIKKTVNLYEFELCQATNIANFCIGPILIGINLDMGIGLPITMDLEMDCNLSYSAYMTGLAKTGVSVGVNYGVTWKKKWFIKVPNPYVDWSGNASASADAICYFDQNMDTLNFEVSKLKVGVSVAPYIKAGLSMSVATVVHAGCGIKFGVNGYANFGYYDPYLQISYGLNDTSSIYANAYLGLKGVKFLGINIGNIGKGWNWELLDMDKTVIPETTLFQYKIN</sequence>
<dbReference type="RefSeq" id="WP_198442994.1">
    <property type="nucleotide sequence ID" value="NZ_CBCSHE010000027.1"/>
</dbReference>
<dbReference type="Proteomes" id="UP000595224">
    <property type="component" value="Chromosome"/>
</dbReference>
<organism evidence="1 2">
    <name type="scientific">Treponema peruense</name>
    <dbReference type="NCBI Taxonomy" id="2787628"/>
    <lineage>
        <taxon>Bacteria</taxon>
        <taxon>Pseudomonadati</taxon>
        <taxon>Spirochaetota</taxon>
        <taxon>Spirochaetia</taxon>
        <taxon>Spirochaetales</taxon>
        <taxon>Treponemataceae</taxon>
        <taxon>Treponema</taxon>
    </lineage>
</organism>
<proteinExistence type="predicted"/>
<dbReference type="PROSITE" id="PS51257">
    <property type="entry name" value="PROKAR_LIPOPROTEIN"/>
    <property type="match status" value="1"/>
</dbReference>
<evidence type="ECO:0000313" key="1">
    <source>
        <dbReference type="EMBL" id="QQA01467.1"/>
    </source>
</evidence>
<name>A0A7T3V5C1_9SPIR</name>
<reference evidence="1 2" key="1">
    <citation type="submission" date="2020-11" db="EMBL/GenBank/DDBJ databases">
        <title>Treponema Peruensis nv. sp., first commensal Treponema isolated from human feces.</title>
        <authorList>
            <person name="Belkhou C."/>
            <person name="Raes J."/>
        </authorList>
    </citation>
    <scope>NUCLEOTIDE SEQUENCE [LARGE SCALE GENOMIC DNA]</scope>
    <source>
        <strain evidence="1 2">RCC2812</strain>
    </source>
</reference>
<keyword evidence="2" id="KW-1185">Reference proteome</keyword>
<gene>
    <name evidence="1" type="ORF">IWA51_02295</name>
</gene>